<comment type="similarity">
    <text evidence="8">Belongs to the MenA family. Type 1 subfamily.</text>
</comment>
<dbReference type="HAMAP" id="MF_01937">
    <property type="entry name" value="MenA_1"/>
    <property type="match status" value="1"/>
</dbReference>
<feature type="transmembrane region" description="Helical" evidence="8">
    <location>
        <begin position="38"/>
        <end position="58"/>
    </location>
</feature>
<evidence type="ECO:0000256" key="2">
    <source>
        <dbReference type="ARBA" id="ARBA00022428"/>
    </source>
</evidence>
<evidence type="ECO:0000256" key="9">
    <source>
        <dbReference type="NCBIfam" id="TIGR00751"/>
    </source>
</evidence>
<feature type="transmembrane region" description="Helical" evidence="8">
    <location>
        <begin position="212"/>
        <end position="232"/>
    </location>
</feature>
<comment type="catalytic activity">
    <reaction evidence="8">
        <text>an all-trans-polyprenyl diphosphate + 1,4-dihydroxy-2-naphthoate + H(+) = a 2-demethylmenaquinol + CO2 + diphosphate</text>
        <dbReference type="Rhea" id="RHEA:26478"/>
        <dbReference type="Rhea" id="RHEA-COMP:9563"/>
        <dbReference type="Rhea" id="RHEA-COMP:9564"/>
        <dbReference type="ChEBI" id="CHEBI:11173"/>
        <dbReference type="ChEBI" id="CHEBI:15378"/>
        <dbReference type="ChEBI" id="CHEBI:16526"/>
        <dbReference type="ChEBI" id="CHEBI:33019"/>
        <dbReference type="ChEBI" id="CHEBI:55437"/>
        <dbReference type="ChEBI" id="CHEBI:58914"/>
        <dbReference type="EC" id="2.5.1.74"/>
    </reaction>
</comment>
<dbReference type="PIRSF" id="PIRSF005355">
    <property type="entry name" value="UBIAD1"/>
    <property type="match status" value="1"/>
</dbReference>
<dbReference type="Gene3D" id="1.10.357.140">
    <property type="entry name" value="UbiA prenyltransferase"/>
    <property type="match status" value="1"/>
</dbReference>
<dbReference type="PANTHER" id="PTHR13929:SF0">
    <property type="entry name" value="UBIA PRENYLTRANSFERASE DOMAIN-CONTAINING PROTEIN 1"/>
    <property type="match status" value="1"/>
</dbReference>
<feature type="transmembrane region" description="Helical" evidence="8">
    <location>
        <begin position="267"/>
        <end position="292"/>
    </location>
</feature>
<feature type="transmembrane region" description="Helical" evidence="8">
    <location>
        <begin position="142"/>
        <end position="164"/>
    </location>
</feature>
<dbReference type="InterPro" id="IPR044878">
    <property type="entry name" value="UbiA_sf"/>
</dbReference>
<dbReference type="RefSeq" id="WP_425310380.1">
    <property type="nucleotide sequence ID" value="NZ_CP154795.1"/>
</dbReference>
<dbReference type="InterPro" id="IPR026046">
    <property type="entry name" value="UBIAD1"/>
</dbReference>
<comment type="pathway">
    <text evidence="8">Quinol/quinone metabolism; menaquinone biosynthesis; menaquinol from 1,4-dihydroxy-2-naphthoate: step 1/2.</text>
</comment>
<evidence type="ECO:0000313" key="10">
    <source>
        <dbReference type="EMBL" id="XAN08946.1"/>
    </source>
</evidence>
<comment type="function">
    <text evidence="8">Conversion of 1,4-dihydroxy-2-naphthoate (DHNA) to demethylmenaquinone (DMK).</text>
</comment>
<dbReference type="PANTHER" id="PTHR13929">
    <property type="entry name" value="1,4-DIHYDROXY-2-NAPHTHOATE OCTAPRENYLTRANSFERASE"/>
    <property type="match status" value="1"/>
</dbReference>
<evidence type="ECO:0000256" key="3">
    <source>
        <dbReference type="ARBA" id="ARBA00022475"/>
    </source>
</evidence>
<evidence type="ECO:0000313" key="11">
    <source>
        <dbReference type="Proteomes" id="UP001442841"/>
    </source>
</evidence>
<keyword evidence="5 8" id="KW-0812">Transmembrane</keyword>
<feature type="transmembrane region" description="Helical" evidence="8">
    <location>
        <begin position="238"/>
        <end position="255"/>
    </location>
</feature>
<keyword evidence="7 8" id="KW-0472">Membrane</keyword>
<reference evidence="10 11" key="1">
    <citation type="submission" date="2024-04" db="EMBL/GenBank/DDBJ databases">
        <title>Isolation of an actinomycete strain from pig manure.</title>
        <authorList>
            <person name="Gong T."/>
            <person name="Yu Z."/>
            <person name="An M."/>
            <person name="Wei C."/>
            <person name="Yang W."/>
            <person name="Liu L."/>
        </authorList>
    </citation>
    <scope>NUCLEOTIDE SEQUENCE [LARGE SCALE GENOMIC DNA]</scope>
    <source>
        <strain evidence="10 11">ZF39</strain>
    </source>
</reference>
<evidence type="ECO:0000256" key="7">
    <source>
        <dbReference type="ARBA" id="ARBA00023136"/>
    </source>
</evidence>
<dbReference type="NCBIfam" id="NF004751">
    <property type="entry name" value="PRK06080.1-3"/>
    <property type="match status" value="1"/>
</dbReference>
<feature type="transmembrane region" description="Helical" evidence="8">
    <location>
        <begin position="170"/>
        <end position="191"/>
    </location>
</feature>
<feature type="transmembrane region" description="Helical" evidence="8">
    <location>
        <begin position="114"/>
        <end position="130"/>
    </location>
</feature>
<sequence>MSTFANWLEGARPRTWPAAVSPVLAASGVAWHYDAFDLTLALLCLLVAFALQVGVNFANDYSDGIRGTDADRVGPMRLVGSGAASPQTVKLAAFACFGVAALAGLAIVALSGHWWLLAVGVACILAAWYYTGGKRPYGYAGLGELFVFIFFGLVAVLGTVYVMLDRVPWAAVWVACAIGFLACAILVANNLRDLHGDIKAGKKTLATRLGDGGTRWFYIALLFAAVIAVVLAGTASNMRAAMPGLLFVVVVLPAMRRVREGATGKDLIAVLKATGIAELVCAIGLFVGYLVAA</sequence>
<dbReference type="Pfam" id="PF01040">
    <property type="entry name" value="UbiA"/>
    <property type="match status" value="1"/>
</dbReference>
<dbReference type="InterPro" id="IPR000537">
    <property type="entry name" value="UbiA_prenyltransferase"/>
</dbReference>
<protein>
    <recommendedName>
        <fullName evidence="8 9">1,4-dihydroxy-2-naphthoate octaprenyltransferase</fullName>
        <shortName evidence="8">DHNA-octaprenyltransferase</shortName>
        <ecNumber evidence="8 9">2.5.1.74</ecNumber>
    </recommendedName>
</protein>
<feature type="transmembrane region" description="Helical" evidence="8">
    <location>
        <begin position="91"/>
        <end position="108"/>
    </location>
</feature>
<proteinExistence type="inferred from homology"/>
<evidence type="ECO:0000256" key="5">
    <source>
        <dbReference type="ARBA" id="ARBA00022692"/>
    </source>
</evidence>
<evidence type="ECO:0000256" key="4">
    <source>
        <dbReference type="ARBA" id="ARBA00022679"/>
    </source>
</evidence>
<keyword evidence="2 8" id="KW-0474">Menaquinone biosynthesis</keyword>
<name>A0ABZ3FWK9_9ACTN</name>
<comment type="subcellular location">
    <subcellularLocation>
        <location evidence="8">Cell membrane</location>
        <topology evidence="8">Multi-pass membrane protein</topology>
    </subcellularLocation>
    <subcellularLocation>
        <location evidence="1">Membrane</location>
        <topology evidence="1">Multi-pass membrane protein</topology>
    </subcellularLocation>
</comment>
<keyword evidence="11" id="KW-1185">Reference proteome</keyword>
<dbReference type="NCBIfam" id="TIGR00751">
    <property type="entry name" value="menA"/>
    <property type="match status" value="1"/>
</dbReference>
<keyword evidence="4 8" id="KW-0808">Transferase</keyword>
<dbReference type="GO" id="GO:0046428">
    <property type="term" value="F:1,4-dihydroxy-2-naphthoate polyprenyltransferase activity"/>
    <property type="evidence" value="ECO:0007669"/>
    <property type="project" value="UniProtKB-EC"/>
</dbReference>
<dbReference type="InterPro" id="IPR004657">
    <property type="entry name" value="MenA"/>
</dbReference>
<organism evidence="10 11">
    <name type="scientific">Ammonicoccus fulvus</name>
    <dbReference type="NCBI Taxonomy" id="3138240"/>
    <lineage>
        <taxon>Bacteria</taxon>
        <taxon>Bacillati</taxon>
        <taxon>Actinomycetota</taxon>
        <taxon>Actinomycetes</taxon>
        <taxon>Propionibacteriales</taxon>
        <taxon>Propionibacteriaceae</taxon>
        <taxon>Ammonicoccus</taxon>
    </lineage>
</organism>
<keyword evidence="6 8" id="KW-1133">Transmembrane helix</keyword>
<evidence type="ECO:0000256" key="6">
    <source>
        <dbReference type="ARBA" id="ARBA00022989"/>
    </source>
</evidence>
<accession>A0ABZ3FWK9</accession>
<dbReference type="EMBL" id="CP154795">
    <property type="protein sequence ID" value="XAN08946.1"/>
    <property type="molecule type" value="Genomic_DNA"/>
</dbReference>
<evidence type="ECO:0000256" key="1">
    <source>
        <dbReference type="ARBA" id="ARBA00004141"/>
    </source>
</evidence>
<gene>
    <name evidence="8" type="primary">menA</name>
    <name evidence="10" type="ORF">AADG42_17075</name>
</gene>
<dbReference type="Proteomes" id="UP001442841">
    <property type="component" value="Chromosome"/>
</dbReference>
<evidence type="ECO:0000256" key="8">
    <source>
        <dbReference type="HAMAP-Rule" id="MF_01937"/>
    </source>
</evidence>
<dbReference type="EC" id="2.5.1.74" evidence="8 9"/>
<dbReference type="CDD" id="cd13962">
    <property type="entry name" value="PT_UbiA_UBIAD1"/>
    <property type="match status" value="1"/>
</dbReference>
<keyword evidence="3 8" id="KW-1003">Cell membrane</keyword>